<gene>
    <name evidence="2" type="ordered locus">ELI_11620</name>
</gene>
<dbReference type="HOGENOM" id="CLU_2989766_0_0_5"/>
<dbReference type="RefSeq" id="WP_011415239.1">
    <property type="nucleotide sequence ID" value="NC_007722.1"/>
</dbReference>
<keyword evidence="1" id="KW-0472">Membrane</keyword>
<feature type="transmembrane region" description="Helical" evidence="1">
    <location>
        <begin position="6"/>
        <end position="26"/>
    </location>
</feature>
<sequence>MPELFYLFVAAMGAFLGYVLGSKGASRKRPIIARGFSWLGYAVAAVFGWWAMVALLG</sequence>
<keyword evidence="3" id="KW-1185">Reference proteome</keyword>
<dbReference type="STRING" id="314225.ELI_11620"/>
<reference evidence="3" key="1">
    <citation type="journal article" date="2009" name="J. Bacteriol.">
        <title>Complete genome sequence of Erythrobacter litoralis HTCC2594.</title>
        <authorList>
            <person name="Oh H.M."/>
            <person name="Giovannoni S.J."/>
            <person name="Ferriera S."/>
            <person name="Johnson J."/>
            <person name="Cho J.C."/>
        </authorList>
    </citation>
    <scope>NUCLEOTIDE SEQUENCE [LARGE SCALE GENOMIC DNA]</scope>
    <source>
        <strain evidence="3">HTCC2594</strain>
    </source>
</reference>
<evidence type="ECO:0000313" key="2">
    <source>
        <dbReference type="EMBL" id="ABC64416.1"/>
    </source>
</evidence>
<dbReference type="Proteomes" id="UP000008808">
    <property type="component" value="Chromosome"/>
</dbReference>
<evidence type="ECO:0000313" key="3">
    <source>
        <dbReference type="Proteomes" id="UP000008808"/>
    </source>
</evidence>
<name>Q2N7C5_ERYLH</name>
<protein>
    <submittedName>
        <fullName evidence="2">Uncharacterized protein</fullName>
    </submittedName>
</protein>
<keyword evidence="1" id="KW-0812">Transmembrane</keyword>
<dbReference type="AlphaFoldDB" id="Q2N7C5"/>
<evidence type="ECO:0000256" key="1">
    <source>
        <dbReference type="SAM" id="Phobius"/>
    </source>
</evidence>
<proteinExistence type="predicted"/>
<dbReference type="KEGG" id="eli:ELI_11620"/>
<feature type="transmembrane region" description="Helical" evidence="1">
    <location>
        <begin position="38"/>
        <end position="56"/>
    </location>
</feature>
<organism evidence="2 3">
    <name type="scientific">Erythrobacter litoralis (strain HTCC2594)</name>
    <dbReference type="NCBI Taxonomy" id="314225"/>
    <lineage>
        <taxon>Bacteria</taxon>
        <taxon>Pseudomonadati</taxon>
        <taxon>Pseudomonadota</taxon>
        <taxon>Alphaproteobacteria</taxon>
        <taxon>Sphingomonadales</taxon>
        <taxon>Erythrobacteraceae</taxon>
        <taxon>Erythrobacter/Porphyrobacter group</taxon>
        <taxon>Erythrobacter</taxon>
    </lineage>
</organism>
<accession>Q2N7C5</accession>
<dbReference type="EMBL" id="CP000157">
    <property type="protein sequence ID" value="ABC64416.1"/>
    <property type="molecule type" value="Genomic_DNA"/>
</dbReference>
<keyword evidence="1" id="KW-1133">Transmembrane helix</keyword>